<dbReference type="KEGG" id="cad:Curi_c07650"/>
<dbReference type="EMBL" id="CP003326">
    <property type="protein sequence ID" value="AFS77838.1"/>
    <property type="molecule type" value="Genomic_DNA"/>
</dbReference>
<proteinExistence type="predicted"/>
<dbReference type="Proteomes" id="UP000006094">
    <property type="component" value="Chromosome"/>
</dbReference>
<dbReference type="HOGENOM" id="CLU_085376_5_0_9"/>
<evidence type="ECO:0000256" key="1">
    <source>
        <dbReference type="ARBA" id="ARBA00023125"/>
    </source>
</evidence>
<dbReference type="GO" id="GO:0003677">
    <property type="term" value="F:DNA binding"/>
    <property type="evidence" value="ECO:0007669"/>
    <property type="project" value="UniProtKB-KW"/>
</dbReference>
<evidence type="ECO:0000313" key="4">
    <source>
        <dbReference type="Proteomes" id="UP000006094"/>
    </source>
</evidence>
<sequence>MSIQENNPDYFIQNIGSIVRSLRKERGFSLEELSSKAGISKITLGNIERGEGNPTISVIWKIAKALSVQLMDILNIQNTVNISRFGEGIKISDEGKDWQIEPMFSESDGKLEVYRAYLAPKGTYTTKVNHPNAKKIITVMSGTTDITVSSKKHTLNEYDSISFHANEEHSYFNFSDELCILHLTMIYL</sequence>
<dbReference type="OrthoDB" id="9781521at2"/>
<dbReference type="RefSeq" id="WP_014966975.1">
    <property type="nucleotide sequence ID" value="NC_018664.1"/>
</dbReference>
<dbReference type="eggNOG" id="COG1917">
    <property type="taxonomic scope" value="Bacteria"/>
</dbReference>
<protein>
    <submittedName>
        <fullName evidence="3">Cupin domain-containing HTH-type transcriptional regulator</fullName>
    </submittedName>
</protein>
<dbReference type="InterPro" id="IPR014710">
    <property type="entry name" value="RmlC-like_jellyroll"/>
</dbReference>
<dbReference type="Gene3D" id="1.10.260.40">
    <property type="entry name" value="lambda repressor-like DNA-binding domains"/>
    <property type="match status" value="1"/>
</dbReference>
<dbReference type="InterPro" id="IPR013096">
    <property type="entry name" value="Cupin_2"/>
</dbReference>
<dbReference type="SMART" id="SM00530">
    <property type="entry name" value="HTH_XRE"/>
    <property type="match status" value="1"/>
</dbReference>
<evidence type="ECO:0000259" key="2">
    <source>
        <dbReference type="PROSITE" id="PS50943"/>
    </source>
</evidence>
<accession>K0AVG7</accession>
<reference evidence="3 4" key="1">
    <citation type="journal article" date="2012" name="PLoS ONE">
        <title>The purine-utilizing bacterium Clostridium acidurici 9a: a genome-guided metabolic reconsideration.</title>
        <authorList>
            <person name="Hartwich K."/>
            <person name="Poehlein A."/>
            <person name="Daniel R."/>
        </authorList>
    </citation>
    <scope>NUCLEOTIDE SEQUENCE [LARGE SCALE GENOMIC DNA]</scope>
    <source>
        <strain evidence="4">ATCC 7906 / DSM 604 / BCRC 14475 / CIP 104303 / KCTC 5404 / NCIMB 10678 / 9a</strain>
    </source>
</reference>
<dbReference type="GO" id="GO:0003700">
    <property type="term" value="F:DNA-binding transcription factor activity"/>
    <property type="evidence" value="ECO:0007669"/>
    <property type="project" value="TreeGrafter"/>
</dbReference>
<dbReference type="AlphaFoldDB" id="K0AVG7"/>
<dbReference type="PROSITE" id="PS50943">
    <property type="entry name" value="HTH_CROC1"/>
    <property type="match status" value="1"/>
</dbReference>
<dbReference type="InterPro" id="IPR010982">
    <property type="entry name" value="Lambda_DNA-bd_dom_sf"/>
</dbReference>
<dbReference type="eggNOG" id="COG1476">
    <property type="taxonomic scope" value="Bacteria"/>
</dbReference>
<dbReference type="Gene3D" id="2.60.120.10">
    <property type="entry name" value="Jelly Rolls"/>
    <property type="match status" value="1"/>
</dbReference>
<dbReference type="SUPFAM" id="SSF51182">
    <property type="entry name" value="RmlC-like cupins"/>
    <property type="match status" value="1"/>
</dbReference>
<dbReference type="CDD" id="cd02209">
    <property type="entry name" value="cupin_XRE_C"/>
    <property type="match status" value="1"/>
</dbReference>
<dbReference type="InterPro" id="IPR050807">
    <property type="entry name" value="TransReg_Diox_bact_type"/>
</dbReference>
<dbReference type="STRING" id="1128398.Curi_c07650"/>
<keyword evidence="4" id="KW-1185">Reference proteome</keyword>
<evidence type="ECO:0000313" key="3">
    <source>
        <dbReference type="EMBL" id="AFS77838.1"/>
    </source>
</evidence>
<keyword evidence="1" id="KW-0238">DNA-binding</keyword>
<dbReference type="CDD" id="cd00093">
    <property type="entry name" value="HTH_XRE"/>
    <property type="match status" value="1"/>
</dbReference>
<dbReference type="Pfam" id="PF01381">
    <property type="entry name" value="HTH_3"/>
    <property type="match status" value="1"/>
</dbReference>
<dbReference type="GO" id="GO:0005829">
    <property type="term" value="C:cytosol"/>
    <property type="evidence" value="ECO:0007669"/>
    <property type="project" value="TreeGrafter"/>
</dbReference>
<organism evidence="3 4">
    <name type="scientific">Gottschalkia acidurici (strain ATCC 7906 / DSM 604 / BCRC 14475 / CIP 104303 / KCTC 5404 / NCIMB 10678 / 9a)</name>
    <name type="common">Clostridium acidurici</name>
    <dbReference type="NCBI Taxonomy" id="1128398"/>
    <lineage>
        <taxon>Bacteria</taxon>
        <taxon>Bacillati</taxon>
        <taxon>Bacillota</taxon>
        <taxon>Tissierellia</taxon>
        <taxon>Tissierellales</taxon>
        <taxon>Gottschalkiaceae</taxon>
        <taxon>Gottschalkia</taxon>
    </lineage>
</organism>
<dbReference type="InterPro" id="IPR011051">
    <property type="entry name" value="RmlC_Cupin_sf"/>
</dbReference>
<gene>
    <name evidence="3" type="ordered locus">Curi_c07650</name>
</gene>
<dbReference type="Pfam" id="PF07883">
    <property type="entry name" value="Cupin_2"/>
    <property type="match status" value="1"/>
</dbReference>
<name>K0AVG7_GOTA9</name>
<dbReference type="PANTHER" id="PTHR46797:SF24">
    <property type="entry name" value="DNA-BINDING PHAGE PROTEIN"/>
    <property type="match status" value="1"/>
</dbReference>
<feature type="domain" description="HTH cro/C1-type" evidence="2">
    <location>
        <begin position="19"/>
        <end position="74"/>
    </location>
</feature>
<dbReference type="InterPro" id="IPR001387">
    <property type="entry name" value="Cro/C1-type_HTH"/>
</dbReference>
<dbReference type="SUPFAM" id="SSF47413">
    <property type="entry name" value="lambda repressor-like DNA-binding domains"/>
    <property type="match status" value="1"/>
</dbReference>
<dbReference type="PANTHER" id="PTHR46797">
    <property type="entry name" value="HTH-TYPE TRANSCRIPTIONAL REGULATOR"/>
    <property type="match status" value="1"/>
</dbReference>